<reference evidence="1" key="2">
    <citation type="submission" date="2020-09" db="EMBL/GenBank/DDBJ databases">
        <authorList>
            <person name="Sun Q."/>
            <person name="Ohkuma M."/>
        </authorList>
    </citation>
    <scope>NUCLEOTIDE SEQUENCE</scope>
    <source>
        <strain evidence="1">JCM 30078</strain>
    </source>
</reference>
<comment type="caution">
    <text evidence="1">The sequence shown here is derived from an EMBL/GenBank/DDBJ whole genome shotgun (WGS) entry which is preliminary data.</text>
</comment>
<dbReference type="EMBL" id="BMPO01000001">
    <property type="protein sequence ID" value="GGJ81093.1"/>
    <property type="molecule type" value="Genomic_DNA"/>
</dbReference>
<dbReference type="AlphaFoldDB" id="A0A917PJJ8"/>
<name>A0A917PJJ8_9PSED</name>
<sequence>MHATSENVIGTINEAVMEASRTAALDVAAWLLIPGLAGQNVSLSVLYDDGRDHHEVLIDEGEVDSNHRILLANITQLPLQTSHEPARARVVLRSPKLTRGVVVESLYVKPIEPRSLLRSAN</sequence>
<dbReference type="RefSeq" id="WP_188981432.1">
    <property type="nucleotide sequence ID" value="NZ_BMPO01000001.1"/>
</dbReference>
<accession>A0A917PJJ8</accession>
<proteinExistence type="predicted"/>
<keyword evidence="2" id="KW-1185">Reference proteome</keyword>
<reference evidence="1" key="1">
    <citation type="journal article" date="2014" name="Int. J. Syst. Evol. Microbiol.">
        <title>Complete genome sequence of Corynebacterium casei LMG S-19264T (=DSM 44701T), isolated from a smear-ripened cheese.</title>
        <authorList>
            <consortium name="US DOE Joint Genome Institute (JGI-PGF)"/>
            <person name="Walter F."/>
            <person name="Albersmeier A."/>
            <person name="Kalinowski J."/>
            <person name="Ruckert C."/>
        </authorList>
    </citation>
    <scope>NUCLEOTIDE SEQUENCE</scope>
    <source>
        <strain evidence="1">JCM 30078</strain>
    </source>
</reference>
<evidence type="ECO:0000313" key="2">
    <source>
        <dbReference type="Proteomes" id="UP000635983"/>
    </source>
</evidence>
<dbReference type="Proteomes" id="UP000635983">
    <property type="component" value="Unassembled WGS sequence"/>
</dbReference>
<organism evidence="1 2">
    <name type="scientific">Pseudomonas matsuisoli</name>
    <dbReference type="NCBI Taxonomy" id="1515666"/>
    <lineage>
        <taxon>Bacteria</taxon>
        <taxon>Pseudomonadati</taxon>
        <taxon>Pseudomonadota</taxon>
        <taxon>Gammaproteobacteria</taxon>
        <taxon>Pseudomonadales</taxon>
        <taxon>Pseudomonadaceae</taxon>
        <taxon>Pseudomonas</taxon>
    </lineage>
</organism>
<gene>
    <name evidence="1" type="ORF">GCM10009304_03720</name>
</gene>
<evidence type="ECO:0000313" key="1">
    <source>
        <dbReference type="EMBL" id="GGJ81093.1"/>
    </source>
</evidence>
<protein>
    <submittedName>
        <fullName evidence="1">Uncharacterized protein</fullName>
    </submittedName>
</protein>